<comment type="caution">
    <text evidence="2">The sequence shown here is derived from an EMBL/GenBank/DDBJ whole genome shotgun (WGS) entry which is preliminary data.</text>
</comment>
<reference evidence="2 3" key="1">
    <citation type="submission" date="2018-10" db="EMBL/GenBank/DDBJ databases">
        <title>Genomic Encyclopedia of Archaeal and Bacterial Type Strains, Phase II (KMG-II): from individual species to whole genera.</title>
        <authorList>
            <person name="Goeker M."/>
        </authorList>
    </citation>
    <scope>NUCLEOTIDE SEQUENCE [LARGE SCALE GENOMIC DNA]</scope>
    <source>
        <strain evidence="2 3">DSM 43383</strain>
    </source>
</reference>
<keyword evidence="2" id="KW-0489">Methyltransferase</keyword>
<proteinExistence type="predicted"/>
<dbReference type="SUPFAM" id="SSF53335">
    <property type="entry name" value="S-adenosyl-L-methionine-dependent methyltransferases"/>
    <property type="match status" value="1"/>
</dbReference>
<dbReference type="Pfam" id="PF08241">
    <property type="entry name" value="Methyltransf_11"/>
    <property type="match status" value="1"/>
</dbReference>
<dbReference type="InterPro" id="IPR029063">
    <property type="entry name" value="SAM-dependent_MTases_sf"/>
</dbReference>
<protein>
    <submittedName>
        <fullName evidence="2">Ubiquinone/menaquinone biosynthesis C-methylase UbiE</fullName>
    </submittedName>
</protein>
<evidence type="ECO:0000313" key="3">
    <source>
        <dbReference type="Proteomes" id="UP000274601"/>
    </source>
</evidence>
<keyword evidence="3" id="KW-1185">Reference proteome</keyword>
<keyword evidence="2" id="KW-0830">Ubiquinone</keyword>
<feature type="domain" description="Methyltransferase type 11" evidence="1">
    <location>
        <begin position="38"/>
        <end position="127"/>
    </location>
</feature>
<sequence length="274" mass="28915">MTVNWAVTTYDSAFGYVSAHGAPLVDLLDPQPGERIIDLGCGAGAFSAEIAERGAEVLGIDGNPDMVAQATATQPGLSFVVGDAHDFTVGESFDAVASNAALHWMTRDPDAVIGRVHAALRPGGRFVGELGGAGNCAELIVAMQTAWRVFGLGEPELPWYFPSPAEYAAKLEDAGFTLRLLEHADRPTRMTEGPNGAADWVRAYASRALADVPPELVDPLLDRVNDLAAPALRRESGWVADYVRLRFAAVRKPDGAAPLPGAMPFGPTPSGPLI</sequence>
<dbReference type="Proteomes" id="UP000274601">
    <property type="component" value="Unassembled WGS sequence"/>
</dbReference>
<dbReference type="Gene3D" id="3.40.50.150">
    <property type="entry name" value="Vaccinia Virus protein VP39"/>
    <property type="match status" value="1"/>
</dbReference>
<dbReference type="PANTHER" id="PTHR43861:SF1">
    <property type="entry name" value="TRANS-ACONITATE 2-METHYLTRANSFERASE"/>
    <property type="match status" value="1"/>
</dbReference>
<organism evidence="2 3">
    <name type="scientific">Actinomadura pelletieri DSM 43383</name>
    <dbReference type="NCBI Taxonomy" id="1120940"/>
    <lineage>
        <taxon>Bacteria</taxon>
        <taxon>Bacillati</taxon>
        <taxon>Actinomycetota</taxon>
        <taxon>Actinomycetes</taxon>
        <taxon>Streptosporangiales</taxon>
        <taxon>Thermomonosporaceae</taxon>
        <taxon>Actinomadura</taxon>
    </lineage>
</organism>
<dbReference type="GO" id="GO:0008757">
    <property type="term" value="F:S-adenosylmethionine-dependent methyltransferase activity"/>
    <property type="evidence" value="ECO:0007669"/>
    <property type="project" value="InterPro"/>
</dbReference>
<dbReference type="PANTHER" id="PTHR43861">
    <property type="entry name" value="TRANS-ACONITATE 2-METHYLTRANSFERASE-RELATED"/>
    <property type="match status" value="1"/>
</dbReference>
<dbReference type="InterPro" id="IPR013216">
    <property type="entry name" value="Methyltransf_11"/>
</dbReference>
<dbReference type="CDD" id="cd02440">
    <property type="entry name" value="AdoMet_MTases"/>
    <property type="match status" value="1"/>
</dbReference>
<dbReference type="EMBL" id="RBWU01000005">
    <property type="protein sequence ID" value="RKS71927.1"/>
    <property type="molecule type" value="Genomic_DNA"/>
</dbReference>
<evidence type="ECO:0000259" key="1">
    <source>
        <dbReference type="Pfam" id="PF08241"/>
    </source>
</evidence>
<evidence type="ECO:0000313" key="2">
    <source>
        <dbReference type="EMBL" id="RKS71927.1"/>
    </source>
</evidence>
<dbReference type="GO" id="GO:0032259">
    <property type="term" value="P:methylation"/>
    <property type="evidence" value="ECO:0007669"/>
    <property type="project" value="UniProtKB-KW"/>
</dbReference>
<gene>
    <name evidence="2" type="ORF">BZB76_4738</name>
</gene>
<keyword evidence="2" id="KW-0808">Transferase</keyword>
<name>A0A495QIF8_9ACTN</name>
<accession>A0A495QIF8</accession>
<dbReference type="AlphaFoldDB" id="A0A495QIF8"/>